<name>A0A1I0VYW0_9ACTN</name>
<dbReference type="CDD" id="cd00118">
    <property type="entry name" value="LysM"/>
    <property type="match status" value="1"/>
</dbReference>
<dbReference type="SMART" id="SM00257">
    <property type="entry name" value="LysM"/>
    <property type="match status" value="1"/>
</dbReference>
<dbReference type="Pfam" id="PF01476">
    <property type="entry name" value="LysM"/>
    <property type="match status" value="1"/>
</dbReference>
<dbReference type="InterPro" id="IPR036779">
    <property type="entry name" value="LysM_dom_sf"/>
</dbReference>
<dbReference type="InterPro" id="IPR018392">
    <property type="entry name" value="LysM"/>
</dbReference>
<proteinExistence type="predicted"/>
<reference evidence="4" key="1">
    <citation type="submission" date="2016-10" db="EMBL/GenBank/DDBJ databases">
        <authorList>
            <person name="de Groot N.N."/>
        </authorList>
    </citation>
    <scope>NUCLEOTIDE SEQUENCE [LARGE SCALE GENOMIC DNA]</scope>
    <source>
        <strain evidence="4">CGMCC 1.10697</strain>
    </source>
</reference>
<gene>
    <name evidence="3" type="ORF">CXG46_19150</name>
    <name evidence="4" type="ORF">SAMN05192575_101550</name>
</gene>
<reference evidence="3 6" key="2">
    <citation type="submission" date="2017-12" db="EMBL/GenBank/DDBJ databases">
        <title>Pharmacopeia of the Arctic Ocean.</title>
        <authorList>
            <person name="Collins E."/>
            <person name="Ducluzeau A.-L."/>
        </authorList>
    </citation>
    <scope>NUCLEOTIDE SEQUENCE [LARGE SCALE GENOMIC DNA]</scope>
    <source>
        <strain evidence="3 6">DSM 23325</strain>
    </source>
</reference>
<dbReference type="EMBL" id="FOKC01000001">
    <property type="protein sequence ID" value="SFA81237.1"/>
    <property type="molecule type" value="Genomic_DNA"/>
</dbReference>
<feature type="transmembrane region" description="Helical" evidence="1">
    <location>
        <begin position="33"/>
        <end position="56"/>
    </location>
</feature>
<dbReference type="PROSITE" id="PS51782">
    <property type="entry name" value="LYSM"/>
    <property type="match status" value="1"/>
</dbReference>
<dbReference type="Gene3D" id="3.10.350.10">
    <property type="entry name" value="LysM domain"/>
    <property type="match status" value="1"/>
</dbReference>
<keyword evidence="1" id="KW-0812">Transmembrane</keyword>
<evidence type="ECO:0000313" key="6">
    <source>
        <dbReference type="Proteomes" id="UP000233565"/>
    </source>
</evidence>
<accession>A0A1I0VYW0</accession>
<dbReference type="STRING" id="748909.SAMN05192575_101550"/>
<evidence type="ECO:0000313" key="3">
    <source>
        <dbReference type="EMBL" id="PKH37558.1"/>
    </source>
</evidence>
<dbReference type="RefSeq" id="WP_091193916.1">
    <property type="nucleotide sequence ID" value="NZ_FOKC01000001.1"/>
</dbReference>
<keyword evidence="1" id="KW-1133">Transmembrane helix</keyword>
<evidence type="ECO:0000313" key="4">
    <source>
        <dbReference type="EMBL" id="SFA81237.1"/>
    </source>
</evidence>
<protein>
    <submittedName>
        <fullName evidence="4">LysM domain-containing protein</fullName>
    </submittedName>
    <submittedName>
        <fullName evidence="3">LysM peptidoglycan-binding domain-containing protein</fullName>
    </submittedName>
</protein>
<dbReference type="SUPFAM" id="SSF54106">
    <property type="entry name" value="LysM domain"/>
    <property type="match status" value="1"/>
</dbReference>
<dbReference type="OrthoDB" id="5084290at2"/>
<evidence type="ECO:0000313" key="5">
    <source>
        <dbReference type="Proteomes" id="UP000199113"/>
    </source>
</evidence>
<feature type="domain" description="LysM" evidence="2">
    <location>
        <begin position="68"/>
        <end position="117"/>
    </location>
</feature>
<organism evidence="4 5">
    <name type="scientific">Nocardioides alpinus</name>
    <dbReference type="NCBI Taxonomy" id="748909"/>
    <lineage>
        <taxon>Bacteria</taxon>
        <taxon>Bacillati</taxon>
        <taxon>Actinomycetota</taxon>
        <taxon>Actinomycetes</taxon>
        <taxon>Propionibacteriales</taxon>
        <taxon>Nocardioidaceae</taxon>
        <taxon>Nocardioides</taxon>
    </lineage>
</organism>
<dbReference type="Proteomes" id="UP000199113">
    <property type="component" value="Unassembled WGS sequence"/>
</dbReference>
<sequence>MSTLSLAPAFSMGTAAAAPVQLRSGVRLTRRGRLVVFLTSLFVVLAVAFALAGGAVGTDSAGEQIPTEIVQVGPGDTLWGIASEIATDGDVRSAMNEIERLNALESAGLQAGQKLRVPVVSD</sequence>
<dbReference type="Proteomes" id="UP000233565">
    <property type="component" value="Unassembled WGS sequence"/>
</dbReference>
<evidence type="ECO:0000256" key="1">
    <source>
        <dbReference type="SAM" id="Phobius"/>
    </source>
</evidence>
<dbReference type="EMBL" id="PJBV01000035">
    <property type="protein sequence ID" value="PKH37558.1"/>
    <property type="molecule type" value="Genomic_DNA"/>
</dbReference>
<evidence type="ECO:0000259" key="2">
    <source>
        <dbReference type="PROSITE" id="PS51782"/>
    </source>
</evidence>
<dbReference type="AlphaFoldDB" id="A0A1I0VYW0"/>
<keyword evidence="1" id="KW-0472">Membrane</keyword>
<keyword evidence="6" id="KW-1185">Reference proteome</keyword>